<evidence type="ECO:0000256" key="3">
    <source>
        <dbReference type="ARBA" id="ARBA00022448"/>
    </source>
</evidence>
<evidence type="ECO:0000256" key="6">
    <source>
        <dbReference type="ARBA" id="ARBA00022989"/>
    </source>
</evidence>
<organism evidence="10 11">
    <name type="scientific">Polystyrenella longa</name>
    <dbReference type="NCBI Taxonomy" id="2528007"/>
    <lineage>
        <taxon>Bacteria</taxon>
        <taxon>Pseudomonadati</taxon>
        <taxon>Planctomycetota</taxon>
        <taxon>Planctomycetia</taxon>
        <taxon>Planctomycetales</taxon>
        <taxon>Planctomycetaceae</taxon>
        <taxon>Polystyrenella</taxon>
    </lineage>
</organism>
<accession>A0A518CJH3</accession>
<dbReference type="InterPro" id="IPR051449">
    <property type="entry name" value="ABC-2_transporter_component"/>
</dbReference>
<dbReference type="InterPro" id="IPR047817">
    <property type="entry name" value="ABC2_TM_bact-type"/>
</dbReference>
<keyword evidence="3" id="KW-0813">Transport</keyword>
<proteinExistence type="inferred from homology"/>
<dbReference type="RefSeq" id="WP_144993929.1">
    <property type="nucleotide sequence ID" value="NZ_CP036281.1"/>
</dbReference>
<dbReference type="PROSITE" id="PS51012">
    <property type="entry name" value="ABC_TM2"/>
    <property type="match status" value="1"/>
</dbReference>
<feature type="domain" description="ABC transmembrane type-2" evidence="9">
    <location>
        <begin position="237"/>
        <end position="470"/>
    </location>
</feature>
<comment type="subcellular location">
    <subcellularLocation>
        <location evidence="1">Cell membrane</location>
        <topology evidence="1">Multi-pass membrane protein</topology>
    </subcellularLocation>
</comment>
<evidence type="ECO:0000259" key="9">
    <source>
        <dbReference type="PROSITE" id="PS51012"/>
    </source>
</evidence>
<keyword evidence="11" id="KW-1185">Reference proteome</keyword>
<evidence type="ECO:0000256" key="4">
    <source>
        <dbReference type="ARBA" id="ARBA00022475"/>
    </source>
</evidence>
<dbReference type="InterPro" id="IPR013525">
    <property type="entry name" value="ABC2_TM"/>
</dbReference>
<comment type="similarity">
    <text evidence="2">Belongs to the ABC-2 integral membrane protein family.</text>
</comment>
<dbReference type="AlphaFoldDB" id="A0A518CJH3"/>
<dbReference type="Proteomes" id="UP000317178">
    <property type="component" value="Chromosome"/>
</dbReference>
<sequence length="473" mass="52966">MGGWNITKKDLLLLCRDGRALAVLLLLPMLFIGLIGMSVGPLFATGDEEKNKFPIAVLDQVDHEFDLQDLRRFDPPSFGFENYEELMELEPELDPVTLEEAEASGYADAEEELERQQKNSRMLTEHIINKIEVDRGFKVTRLKSAAEAEEWQQENVGNVLVVFGEEFWTRVETLESADLFQLDQGRMKSGLSSLDIYLESRSSNATRDSIVHEMIRVKVLEVISPYVMCETESHFRSMADKSVCEPYELNGVLPPLDAPAPVQKDPTKAQLNEAYIFIVPGFTVMFVFFLVNIMARSFLQEKHQGTLRRLQMAPLRPASVMVGKTVPFLLISLAQTILLFLFGRFTFGMSWGTEPLLLLPVIFFTSLAATGLGLVIALIVKTDSQVSSYSNLIVIMMAGVSGCIIPPEWMNSQLLRNTSLATPHYWSLNAFGEILKAETPSLSIVAESCGVLIAFSVFFFVLGSVLWRQKLAT</sequence>
<gene>
    <name evidence="10" type="primary">ybhR_2</name>
    <name evidence="10" type="ORF">Pla110_10810</name>
</gene>
<keyword evidence="6 8" id="KW-1133">Transmembrane helix</keyword>
<evidence type="ECO:0000313" key="11">
    <source>
        <dbReference type="Proteomes" id="UP000317178"/>
    </source>
</evidence>
<keyword evidence="7 8" id="KW-0472">Membrane</keyword>
<dbReference type="Pfam" id="PF12698">
    <property type="entry name" value="ABC2_membrane_3"/>
    <property type="match status" value="1"/>
</dbReference>
<dbReference type="GO" id="GO:0005886">
    <property type="term" value="C:plasma membrane"/>
    <property type="evidence" value="ECO:0007669"/>
    <property type="project" value="UniProtKB-SubCell"/>
</dbReference>
<evidence type="ECO:0000256" key="7">
    <source>
        <dbReference type="ARBA" id="ARBA00023136"/>
    </source>
</evidence>
<evidence type="ECO:0000256" key="5">
    <source>
        <dbReference type="ARBA" id="ARBA00022692"/>
    </source>
</evidence>
<dbReference type="KEGG" id="plon:Pla110_10810"/>
<name>A0A518CJH3_9PLAN</name>
<evidence type="ECO:0000313" key="10">
    <source>
        <dbReference type="EMBL" id="QDU79373.1"/>
    </source>
</evidence>
<feature type="transmembrane region" description="Helical" evidence="8">
    <location>
        <begin position="444"/>
        <end position="467"/>
    </location>
</feature>
<feature type="transmembrane region" description="Helical" evidence="8">
    <location>
        <begin position="392"/>
        <end position="410"/>
    </location>
</feature>
<dbReference type="OrthoDB" id="3078158at2"/>
<dbReference type="PANTHER" id="PTHR30294">
    <property type="entry name" value="MEMBRANE COMPONENT OF ABC TRANSPORTER YHHJ-RELATED"/>
    <property type="match status" value="1"/>
</dbReference>
<feature type="transmembrane region" description="Helical" evidence="8">
    <location>
        <begin position="320"/>
        <end position="345"/>
    </location>
</feature>
<keyword evidence="4" id="KW-1003">Cell membrane</keyword>
<reference evidence="10 11" key="1">
    <citation type="submission" date="2019-02" db="EMBL/GenBank/DDBJ databases">
        <title>Deep-cultivation of Planctomycetes and their phenomic and genomic characterization uncovers novel biology.</title>
        <authorList>
            <person name="Wiegand S."/>
            <person name="Jogler M."/>
            <person name="Boedeker C."/>
            <person name="Pinto D."/>
            <person name="Vollmers J."/>
            <person name="Rivas-Marin E."/>
            <person name="Kohn T."/>
            <person name="Peeters S.H."/>
            <person name="Heuer A."/>
            <person name="Rast P."/>
            <person name="Oberbeckmann S."/>
            <person name="Bunk B."/>
            <person name="Jeske O."/>
            <person name="Meyerdierks A."/>
            <person name="Storesund J.E."/>
            <person name="Kallscheuer N."/>
            <person name="Luecker S."/>
            <person name="Lage O.M."/>
            <person name="Pohl T."/>
            <person name="Merkel B.J."/>
            <person name="Hornburger P."/>
            <person name="Mueller R.-W."/>
            <person name="Bruemmer F."/>
            <person name="Labrenz M."/>
            <person name="Spormann A.M."/>
            <person name="Op den Camp H."/>
            <person name="Overmann J."/>
            <person name="Amann R."/>
            <person name="Jetten M.S.M."/>
            <person name="Mascher T."/>
            <person name="Medema M.H."/>
            <person name="Devos D.P."/>
            <person name="Kaster A.-K."/>
            <person name="Ovreas L."/>
            <person name="Rohde M."/>
            <person name="Galperin M.Y."/>
            <person name="Jogler C."/>
        </authorList>
    </citation>
    <scope>NUCLEOTIDE SEQUENCE [LARGE SCALE GENOMIC DNA]</scope>
    <source>
        <strain evidence="10 11">Pla110</strain>
    </source>
</reference>
<protein>
    <submittedName>
        <fullName evidence="10">Inner membrane transport permease YbhR</fullName>
    </submittedName>
</protein>
<keyword evidence="5 8" id="KW-0812">Transmembrane</keyword>
<evidence type="ECO:0000256" key="2">
    <source>
        <dbReference type="ARBA" id="ARBA00007783"/>
    </source>
</evidence>
<evidence type="ECO:0000256" key="8">
    <source>
        <dbReference type="SAM" id="Phobius"/>
    </source>
</evidence>
<dbReference type="EMBL" id="CP036281">
    <property type="protein sequence ID" value="QDU79373.1"/>
    <property type="molecule type" value="Genomic_DNA"/>
</dbReference>
<feature type="transmembrane region" description="Helical" evidence="8">
    <location>
        <begin position="21"/>
        <end position="44"/>
    </location>
</feature>
<dbReference type="GO" id="GO:0140359">
    <property type="term" value="F:ABC-type transporter activity"/>
    <property type="evidence" value="ECO:0007669"/>
    <property type="project" value="InterPro"/>
</dbReference>
<feature type="transmembrane region" description="Helical" evidence="8">
    <location>
        <begin position="357"/>
        <end position="380"/>
    </location>
</feature>
<dbReference type="PANTHER" id="PTHR30294:SF38">
    <property type="entry name" value="TRANSPORT PERMEASE PROTEIN"/>
    <property type="match status" value="1"/>
</dbReference>
<evidence type="ECO:0000256" key="1">
    <source>
        <dbReference type="ARBA" id="ARBA00004651"/>
    </source>
</evidence>
<feature type="transmembrane region" description="Helical" evidence="8">
    <location>
        <begin position="274"/>
        <end position="299"/>
    </location>
</feature>